<organism evidence="4 5">
    <name type="scientific">Nonomuraea salmonea</name>
    <dbReference type="NCBI Taxonomy" id="46181"/>
    <lineage>
        <taxon>Bacteria</taxon>
        <taxon>Bacillati</taxon>
        <taxon>Actinomycetota</taxon>
        <taxon>Actinomycetes</taxon>
        <taxon>Streptosporangiales</taxon>
        <taxon>Streptosporangiaceae</taxon>
        <taxon>Nonomuraea</taxon>
    </lineage>
</organism>
<keyword evidence="2" id="KW-0732">Signal</keyword>
<dbReference type="RefSeq" id="WP_379483383.1">
    <property type="nucleotide sequence ID" value="NZ_JBHMCF010000011.1"/>
</dbReference>
<sequence>MVQPVIRAAAGLTTAAVLASAVLASAVLVTAVPSASVAAAATAGAPDPVDERGGGFWAGRPGEPDGPALGRVRWRECGDGLRCGKLSVPVDWKRPSGTRTEIDLAWLPARDPARSLGPLVVNTGAGSTVQDVRARPDTVSELARWFDVVLVESRGIGDRGSAAMVRCSVPPPDPRRLQIASGEAAWRSYARHNAAYDRSCRIAAGPAYDGLTAWQVAHDLDALRDALGRRRLRYFGNGYGAVYGQAYLELFPGRAGRIYLEGVPDHFQPGLGRRLIAHARAAERRLRYFRDWCVNHLACPLDGDAVEVLDDLLAHGAGGADPGGGTQRTASPGELLLPANPGPSSGPRELMAGSPDGPGLDALLGETPLKAGPGLGELLGGGPSVVAGGSAGGRSSKAGSGVVPGRRAVDERRVVAAVLAGLDPKRWPELARALAAAEEGDARALLALADVRRAGAPATVSRAMHCHDFMPDVPDYRTFLRMEARLREVAPRVGWLTGRYEVGRCLGLRARPSWPPHTPRLDRSRLTGAETSAPAGGEGRPSSGDAGDRPARTGSDLGPRAGGGQETGVTGPAVPRDGGSGRPEPGPASSVVPSDDGDRASVLVGVGRLDVVSPPAPAARLGRRIPGAVVLWHGDGHDAYLLQGAGKLRAACLRARVHDFLVRGKPPKARTSCPGELTAGAGRGE</sequence>
<dbReference type="InterPro" id="IPR029058">
    <property type="entry name" value="AB_hydrolase_fold"/>
</dbReference>
<evidence type="ECO:0000259" key="3">
    <source>
        <dbReference type="Pfam" id="PF08386"/>
    </source>
</evidence>
<dbReference type="Proteomes" id="UP001589568">
    <property type="component" value="Unassembled WGS sequence"/>
</dbReference>
<proteinExistence type="predicted"/>
<dbReference type="GO" id="GO:0016787">
    <property type="term" value="F:hydrolase activity"/>
    <property type="evidence" value="ECO:0007669"/>
    <property type="project" value="UniProtKB-KW"/>
</dbReference>
<feature type="compositionally biased region" description="Gly residues" evidence="1">
    <location>
        <begin position="317"/>
        <end position="326"/>
    </location>
</feature>
<dbReference type="Pfam" id="PF08386">
    <property type="entry name" value="Abhydrolase_4"/>
    <property type="match status" value="1"/>
</dbReference>
<name>A0ABV5NKC0_9ACTN</name>
<gene>
    <name evidence="4" type="ORF">ACFFR3_14215</name>
</gene>
<feature type="signal peptide" evidence="2">
    <location>
        <begin position="1"/>
        <end position="31"/>
    </location>
</feature>
<feature type="region of interest" description="Disordered" evidence="1">
    <location>
        <begin position="40"/>
        <end position="69"/>
    </location>
</feature>
<comment type="caution">
    <text evidence="4">The sequence shown here is derived from an EMBL/GenBank/DDBJ whole genome shotgun (WGS) entry which is preliminary data.</text>
</comment>
<keyword evidence="4" id="KW-0378">Hydrolase</keyword>
<evidence type="ECO:0000313" key="4">
    <source>
        <dbReference type="EMBL" id="MFB9470672.1"/>
    </source>
</evidence>
<evidence type="ECO:0000313" key="5">
    <source>
        <dbReference type="Proteomes" id="UP001589568"/>
    </source>
</evidence>
<protein>
    <submittedName>
        <fullName evidence="4">Alpha/beta hydrolase</fullName>
    </submittedName>
</protein>
<evidence type="ECO:0000256" key="1">
    <source>
        <dbReference type="SAM" id="MobiDB-lite"/>
    </source>
</evidence>
<reference evidence="4 5" key="1">
    <citation type="submission" date="2024-09" db="EMBL/GenBank/DDBJ databases">
        <authorList>
            <person name="Sun Q."/>
            <person name="Mori K."/>
        </authorList>
    </citation>
    <scope>NUCLEOTIDE SEQUENCE [LARGE SCALE GENOMIC DNA]</scope>
    <source>
        <strain evidence="4 5">JCM 3324</strain>
    </source>
</reference>
<accession>A0ABV5NKC0</accession>
<evidence type="ECO:0000256" key="2">
    <source>
        <dbReference type="SAM" id="SignalP"/>
    </source>
</evidence>
<dbReference type="EMBL" id="JBHMCF010000011">
    <property type="protein sequence ID" value="MFB9470672.1"/>
    <property type="molecule type" value="Genomic_DNA"/>
</dbReference>
<feature type="region of interest" description="Disordered" evidence="1">
    <location>
        <begin position="317"/>
        <end position="367"/>
    </location>
</feature>
<keyword evidence="5" id="KW-1185">Reference proteome</keyword>
<dbReference type="InterPro" id="IPR013595">
    <property type="entry name" value="Pept_S33_TAP-like_C"/>
</dbReference>
<dbReference type="Gene3D" id="3.40.50.1820">
    <property type="entry name" value="alpha/beta hydrolase"/>
    <property type="match status" value="1"/>
</dbReference>
<dbReference type="SUPFAM" id="SSF53474">
    <property type="entry name" value="alpha/beta-Hydrolases"/>
    <property type="match status" value="1"/>
</dbReference>
<feature type="region of interest" description="Disordered" evidence="1">
    <location>
        <begin position="509"/>
        <end position="599"/>
    </location>
</feature>
<feature type="chain" id="PRO_5046790552" evidence="2">
    <location>
        <begin position="32"/>
        <end position="685"/>
    </location>
</feature>
<feature type="domain" description="Peptidase S33 tripeptidyl aminopeptidase-like C-terminal" evidence="3">
    <location>
        <begin position="583"/>
        <end position="673"/>
    </location>
</feature>